<keyword evidence="4" id="KW-1185">Reference proteome</keyword>
<evidence type="ECO:0008006" key="5">
    <source>
        <dbReference type="Google" id="ProtNLM"/>
    </source>
</evidence>
<protein>
    <recommendedName>
        <fullName evidence="5">DUF5666 domain-containing protein</fullName>
    </recommendedName>
</protein>
<evidence type="ECO:0000313" key="3">
    <source>
        <dbReference type="EMBL" id="GHH71070.1"/>
    </source>
</evidence>
<gene>
    <name evidence="3" type="ORF">GCM10018781_31640</name>
</gene>
<evidence type="ECO:0000256" key="2">
    <source>
        <dbReference type="SAM" id="Phobius"/>
    </source>
</evidence>
<evidence type="ECO:0000256" key="1">
    <source>
        <dbReference type="SAM" id="MobiDB-lite"/>
    </source>
</evidence>
<evidence type="ECO:0000313" key="4">
    <source>
        <dbReference type="Proteomes" id="UP000617734"/>
    </source>
</evidence>
<organism evidence="3 4">
    <name type="scientific">Kitasatospora indigofera</name>
    <dbReference type="NCBI Taxonomy" id="67307"/>
    <lineage>
        <taxon>Bacteria</taxon>
        <taxon>Bacillati</taxon>
        <taxon>Actinomycetota</taxon>
        <taxon>Actinomycetes</taxon>
        <taxon>Kitasatosporales</taxon>
        <taxon>Streptomycetaceae</taxon>
        <taxon>Kitasatospora</taxon>
    </lineage>
</organism>
<name>A0A919FTB5_9ACTN</name>
<dbReference type="EMBL" id="BNBO01000015">
    <property type="protein sequence ID" value="GHH71070.1"/>
    <property type="molecule type" value="Genomic_DNA"/>
</dbReference>
<comment type="caution">
    <text evidence="3">The sequence shown here is derived from an EMBL/GenBank/DDBJ whole genome shotgun (WGS) entry which is preliminary data.</text>
</comment>
<feature type="region of interest" description="Disordered" evidence="1">
    <location>
        <begin position="76"/>
        <end position="135"/>
    </location>
</feature>
<feature type="transmembrane region" description="Helical" evidence="2">
    <location>
        <begin position="47"/>
        <end position="68"/>
    </location>
</feature>
<feature type="compositionally biased region" description="Gly residues" evidence="1">
    <location>
        <begin position="91"/>
        <end position="135"/>
    </location>
</feature>
<dbReference type="Proteomes" id="UP000617734">
    <property type="component" value="Unassembled WGS sequence"/>
</dbReference>
<dbReference type="AlphaFoldDB" id="A0A919FTB5"/>
<keyword evidence="2" id="KW-1133">Transmembrane helix</keyword>
<keyword evidence="2" id="KW-0472">Membrane</keyword>
<dbReference type="GeneID" id="95353603"/>
<reference evidence="3" key="2">
    <citation type="submission" date="2020-09" db="EMBL/GenBank/DDBJ databases">
        <authorList>
            <person name="Sun Q."/>
            <person name="Ohkuma M."/>
        </authorList>
    </citation>
    <scope>NUCLEOTIDE SEQUENCE</scope>
    <source>
        <strain evidence="3">JCM 4646</strain>
    </source>
</reference>
<accession>A0A919FTB5</accession>
<sequence length="227" mass="21743">MSNDNHSLVPREDDNSPIAQVELLSSAPDARDITAELAAPPRRRLPWVTLALAGGVLAAAAFSGGVWYQQNHGTTKTAAGGGGQQRAAAPGGFGGQGAAGQGAAGQGTGRRNGQTGGTGAAGGAGAPGGTGAQGGAGGFTRGTVKVVDGTTVYLTDANGNTVKVTTGDSTKVQLNKEGKVGDLQPGQSVTVVGTPDASGGYAATQLVEGAAAGGFGGFGGARTPSGG</sequence>
<proteinExistence type="predicted"/>
<keyword evidence="2" id="KW-0812">Transmembrane</keyword>
<dbReference type="RefSeq" id="WP_190211470.1">
    <property type="nucleotide sequence ID" value="NZ_BNBO01000015.1"/>
</dbReference>
<reference evidence="3" key="1">
    <citation type="journal article" date="2014" name="Int. J. Syst. Evol. Microbiol.">
        <title>Complete genome sequence of Corynebacterium casei LMG S-19264T (=DSM 44701T), isolated from a smear-ripened cheese.</title>
        <authorList>
            <consortium name="US DOE Joint Genome Institute (JGI-PGF)"/>
            <person name="Walter F."/>
            <person name="Albersmeier A."/>
            <person name="Kalinowski J."/>
            <person name="Ruckert C."/>
        </authorList>
    </citation>
    <scope>NUCLEOTIDE SEQUENCE</scope>
    <source>
        <strain evidence="3">JCM 4646</strain>
    </source>
</reference>